<evidence type="ECO:0000313" key="2">
    <source>
        <dbReference type="EMBL" id="MFH6983079.1"/>
    </source>
</evidence>
<dbReference type="EMBL" id="JBIPKE010000014">
    <property type="protein sequence ID" value="MFH6983079.1"/>
    <property type="molecule type" value="Genomic_DNA"/>
</dbReference>
<dbReference type="RefSeq" id="WP_159584188.1">
    <property type="nucleotide sequence ID" value="NZ_JBIPKE010000014.1"/>
</dbReference>
<organism evidence="2 3">
    <name type="scientific">Marinoscillum luteum</name>
    <dbReference type="NCBI Taxonomy" id="861051"/>
    <lineage>
        <taxon>Bacteria</taxon>
        <taxon>Pseudomonadati</taxon>
        <taxon>Bacteroidota</taxon>
        <taxon>Cytophagia</taxon>
        <taxon>Cytophagales</taxon>
        <taxon>Reichenbachiellaceae</taxon>
        <taxon>Marinoscillum</taxon>
    </lineage>
</organism>
<dbReference type="InterPro" id="IPR018247">
    <property type="entry name" value="EF_Hand_1_Ca_BS"/>
</dbReference>
<dbReference type="PROSITE" id="PS50222">
    <property type="entry name" value="EF_HAND_2"/>
    <property type="match status" value="1"/>
</dbReference>
<dbReference type="PROSITE" id="PS00018">
    <property type="entry name" value="EF_HAND_1"/>
    <property type="match status" value="1"/>
</dbReference>
<gene>
    <name evidence="2" type="ORF">ACHKAR_06495</name>
</gene>
<accession>A0ABW7N8M4</accession>
<dbReference type="SUPFAM" id="SSF47473">
    <property type="entry name" value="EF-hand"/>
    <property type="match status" value="1"/>
</dbReference>
<protein>
    <submittedName>
        <fullName evidence="2">EF-hand domain-containing protein</fullName>
    </submittedName>
</protein>
<dbReference type="Proteomes" id="UP001610063">
    <property type="component" value="Unassembled WGS sequence"/>
</dbReference>
<dbReference type="Gene3D" id="1.10.238.10">
    <property type="entry name" value="EF-hand"/>
    <property type="match status" value="1"/>
</dbReference>
<evidence type="ECO:0000259" key="1">
    <source>
        <dbReference type="PROSITE" id="PS50222"/>
    </source>
</evidence>
<sequence length="185" mass="21938">MLTEVRRKKLSYLFNILDSNKNELLQPDDFSQVAEKMSDSLNFEENSKERLRLKLKSLRLYVQLLTDMEKEDVSITRDEWLGLFGSRNTISPKAAKKYIFRTAAYIFTLFDQNEDHIISKKEYYDMFKIYDIDMKYSEMGFEKLDQNHDGQITLSEMVNGFRDFLMSSNPEASGNWIFGDWQEVE</sequence>
<keyword evidence="3" id="KW-1185">Reference proteome</keyword>
<feature type="domain" description="EF-hand" evidence="1">
    <location>
        <begin position="132"/>
        <end position="167"/>
    </location>
</feature>
<dbReference type="SMART" id="SM00054">
    <property type="entry name" value="EFh"/>
    <property type="match status" value="3"/>
</dbReference>
<name>A0ABW7N8M4_9BACT</name>
<reference evidence="2 3" key="1">
    <citation type="journal article" date="2013" name="Int. J. Syst. Evol. Microbiol.">
        <title>Marinoscillum luteum sp. nov., isolated from marine sediment.</title>
        <authorList>
            <person name="Cha I.T."/>
            <person name="Park S.J."/>
            <person name="Kim S.J."/>
            <person name="Kim J.G."/>
            <person name="Jung M.Y."/>
            <person name="Shin K.S."/>
            <person name="Kwon K.K."/>
            <person name="Yang S.H."/>
            <person name="Seo Y.S."/>
            <person name="Rhee S.K."/>
        </authorList>
    </citation>
    <scope>NUCLEOTIDE SEQUENCE [LARGE SCALE GENOMIC DNA]</scope>
    <source>
        <strain evidence="2 3">KCTC 23939</strain>
    </source>
</reference>
<dbReference type="InterPro" id="IPR011992">
    <property type="entry name" value="EF-hand-dom_pair"/>
</dbReference>
<evidence type="ECO:0000313" key="3">
    <source>
        <dbReference type="Proteomes" id="UP001610063"/>
    </source>
</evidence>
<proteinExistence type="predicted"/>
<dbReference type="InterPro" id="IPR002048">
    <property type="entry name" value="EF_hand_dom"/>
</dbReference>
<comment type="caution">
    <text evidence="2">The sequence shown here is derived from an EMBL/GenBank/DDBJ whole genome shotgun (WGS) entry which is preliminary data.</text>
</comment>